<dbReference type="Gene3D" id="3.40.640.10">
    <property type="entry name" value="Type I PLP-dependent aspartate aminotransferase-like (Major domain)"/>
    <property type="match status" value="1"/>
</dbReference>
<reference evidence="13" key="1">
    <citation type="submission" date="2022-12" db="EMBL/GenBank/DDBJ databases">
        <title>Genome assemblies of Blomia tropicalis.</title>
        <authorList>
            <person name="Cui Y."/>
        </authorList>
    </citation>
    <scope>NUCLEOTIDE SEQUENCE</scope>
    <source>
        <tissue evidence="13">Adult mites</tissue>
    </source>
</reference>
<dbReference type="InterPro" id="IPR005814">
    <property type="entry name" value="Aminotrans_3"/>
</dbReference>
<sequence length="1387" mass="156190">MVKDAAAKQQRLLLIEDDDPDDEFPTPEPFTKQDLDSFIIETDSISECDNVTSLFSDCISLAGLKCRRDCCRDSQETSSQPNVSTPTTNTNPLSTTICPVENINTSKCSQLEKVVFDRDKKGNEESISSEEFEDYFSCEEDQLYCTITNRCRKMVRQDITNAKKMKNEFSNETEDSGVDSNPQSNDSRTQCFNYLQMTPPLSNQQIVEQHPQLYIPNSLIIPLTPVPLTSLSSPMPTKTTTNEQTTNVAQDAASPKSLPTEVESEKESFVPTEQSTNNLVVDSENSISDIKSTEVDIDLELMDLKIIEVSFDMINEMSIKYDDVDLVKTPETLIPDVETENSVKQITVTDELPSNKDKLTKNNGNDPYEFTDSESDKNEDVFRQLEPSTKNVTQIIDDSVTHLETYQENQCITIPMFSTSTNHSTEPYNSQQPTSSSTDAVLTQSDQVTIILPCLPSSSKATNPISIENIPNATKSEPLIVAKKSQPVDIYNQQKSTVLKNQKKIVSDKTFVNNNDDCFQGGFDKTQEPQQQRLPSFESIAPNSFHSMVNHDQLSNVPMNQLPFHPSSPSSGFNSNVSRYQMPTTHQGIYQSSILDTPDSPARLEDIDIRISDNEVFVDSLYPNSIKVFDDSVIVNYPSNQIKSTTINNSIQQTPPQSLPPVPCDEEDSDFEEVYLNRNYTTQNDDCVNNQMLEHNQMEHAKNRQWNCSTKYFHCTHTFSNYNQLFNHIRDHHTTGWFKCIQTTKSKCSYGSRTPSAIVRHLIQSHPNVICNYPECEKIFSNKFNLIRHQQAHIQYRPFYCGYNGCGRHYQSKYLLQSHIELKHFNTEDDEREVINGKKSKAKKRIIDNTIKDEINRYVQQHPTDNMKPLSEPVCFTLNPYDNGGNTFIVNSSSDCCSCSSPNNAQCGKNQNHKRKIPQSQQQIYYYILKSYKTNNMLSKLSIRRLLSAQSAKQIVQQKANVASSNSNSRLATATNTETSNGQLSSQMIFEREEKYGAHNYHPMPVALARGKGVYVWDVEGKQYYDFLSAYSAVNQGHCHPRIIKTLQEQSELLTLTSRAFYNNVLGEFEEYITKLFGYQRFLPMNTGVEACESAVKVARRWAYDVKGIPKYNAKVIFAEENFWGRSIAAVSASTDPSSYEGFGPFIPGFETIPYNNLEALEQKLSQEHEHIAAYMCEPIQGEAGVVVPDPGYLKGVRELCTKYNVLFIADEVQTGIARTGKMLAVDHEQVRPDIICLGKALSGGVYPVSGILADDEVLLVIKPGEHGSTYGGNPLGMKVALTALNVILDERLADNAERMGNIFRTELSQRLSKDVAINVRGKGLLNAIIVHERFDAMKICLALRDNGLLAKPTHGDKIRFAPPLTIDEKQIHQAIDIIATTMNSVL</sequence>
<evidence type="ECO:0000256" key="6">
    <source>
        <dbReference type="ARBA" id="ARBA00022576"/>
    </source>
</evidence>
<dbReference type="InterPro" id="IPR010164">
    <property type="entry name" value="Orn_aminotrans"/>
</dbReference>
<dbReference type="GO" id="GO:0004587">
    <property type="term" value="F:ornithine aminotransferase activity"/>
    <property type="evidence" value="ECO:0007669"/>
    <property type="project" value="UniProtKB-EC"/>
</dbReference>
<dbReference type="InterPro" id="IPR015422">
    <property type="entry name" value="PyrdxlP-dep_Trfase_small"/>
</dbReference>
<feature type="region of interest" description="Disordered" evidence="11">
    <location>
        <begin position="231"/>
        <end position="273"/>
    </location>
</feature>
<dbReference type="GO" id="GO:0008270">
    <property type="term" value="F:zinc ion binding"/>
    <property type="evidence" value="ECO:0007669"/>
    <property type="project" value="UniProtKB-KW"/>
</dbReference>
<feature type="domain" description="C2H2-type" evidence="12">
    <location>
        <begin position="769"/>
        <end position="798"/>
    </location>
</feature>
<evidence type="ECO:0000256" key="1">
    <source>
        <dbReference type="ARBA" id="ARBA00001933"/>
    </source>
</evidence>
<evidence type="ECO:0000313" key="14">
    <source>
        <dbReference type="Proteomes" id="UP001142055"/>
    </source>
</evidence>
<evidence type="ECO:0000256" key="2">
    <source>
        <dbReference type="ARBA" id="ARBA00004305"/>
    </source>
</evidence>
<accession>A0A9Q0MIK2</accession>
<feature type="region of interest" description="Disordered" evidence="11">
    <location>
        <begin position="74"/>
        <end position="94"/>
    </location>
</feature>
<dbReference type="PROSITE" id="PS00600">
    <property type="entry name" value="AA_TRANSFER_CLASS_3"/>
    <property type="match status" value="1"/>
</dbReference>
<evidence type="ECO:0000256" key="7">
    <source>
        <dbReference type="ARBA" id="ARBA00022679"/>
    </source>
</evidence>
<dbReference type="GO" id="GO:0005759">
    <property type="term" value="C:mitochondrial matrix"/>
    <property type="evidence" value="ECO:0007669"/>
    <property type="project" value="UniProtKB-SubCell"/>
</dbReference>
<dbReference type="SUPFAM" id="SSF57667">
    <property type="entry name" value="beta-beta-alpha zinc fingers"/>
    <property type="match status" value="1"/>
</dbReference>
<evidence type="ECO:0000256" key="4">
    <source>
        <dbReference type="ARBA" id="ARBA00008954"/>
    </source>
</evidence>
<feature type="domain" description="C2H2-type" evidence="12">
    <location>
        <begin position="706"/>
        <end position="734"/>
    </location>
</feature>
<dbReference type="PANTHER" id="PTHR11986:SF18">
    <property type="entry name" value="ORNITHINE AMINOTRANSFERASE, MITOCHONDRIAL"/>
    <property type="match status" value="1"/>
</dbReference>
<feature type="region of interest" description="Disordered" evidence="11">
    <location>
        <begin position="1"/>
        <end position="26"/>
    </location>
</feature>
<comment type="pathway">
    <text evidence="3">Amino-acid biosynthesis; L-proline biosynthesis; L-glutamate 5-semialdehyde from L-ornithine: step 1/1.</text>
</comment>
<dbReference type="Pfam" id="PF00202">
    <property type="entry name" value="Aminotran_3"/>
    <property type="match status" value="1"/>
</dbReference>
<protein>
    <recommendedName>
        <fullName evidence="5">ornithine aminotransferase</fullName>
        <ecNumber evidence="5">2.6.1.13</ecNumber>
    </recommendedName>
    <alternativeName>
        <fullName evidence="9">Ornithine--oxo-acid aminotransferase</fullName>
    </alternativeName>
</protein>
<dbReference type="PROSITE" id="PS00028">
    <property type="entry name" value="ZINC_FINGER_C2H2_1"/>
    <property type="match status" value="2"/>
</dbReference>
<dbReference type="GO" id="GO:0019544">
    <property type="term" value="P:L-arginine catabolic process to L-glutamate"/>
    <property type="evidence" value="ECO:0007669"/>
    <property type="project" value="TreeGrafter"/>
</dbReference>
<dbReference type="PANTHER" id="PTHR11986">
    <property type="entry name" value="AMINOTRANSFERASE CLASS III"/>
    <property type="match status" value="1"/>
</dbReference>
<evidence type="ECO:0000259" key="12">
    <source>
        <dbReference type="PROSITE" id="PS50157"/>
    </source>
</evidence>
<feature type="compositionally biased region" description="Acidic residues" evidence="11">
    <location>
        <begin position="15"/>
        <end position="25"/>
    </location>
</feature>
<comment type="cofactor">
    <cofactor evidence="1">
        <name>pyridoxal 5'-phosphate</name>
        <dbReference type="ChEBI" id="CHEBI:597326"/>
    </cofactor>
</comment>
<keyword evidence="10" id="KW-0862">Zinc</keyword>
<keyword evidence="10" id="KW-0479">Metal-binding</keyword>
<comment type="caution">
    <text evidence="13">The sequence shown here is derived from an EMBL/GenBank/DDBJ whole genome shotgun (WGS) entry which is preliminary data.</text>
</comment>
<organism evidence="13 14">
    <name type="scientific">Blomia tropicalis</name>
    <name type="common">Mite</name>
    <dbReference type="NCBI Taxonomy" id="40697"/>
    <lineage>
        <taxon>Eukaryota</taxon>
        <taxon>Metazoa</taxon>
        <taxon>Ecdysozoa</taxon>
        <taxon>Arthropoda</taxon>
        <taxon>Chelicerata</taxon>
        <taxon>Arachnida</taxon>
        <taxon>Acari</taxon>
        <taxon>Acariformes</taxon>
        <taxon>Sarcoptiformes</taxon>
        <taxon>Astigmata</taxon>
        <taxon>Glycyphagoidea</taxon>
        <taxon>Echimyopodidae</taxon>
        <taxon>Blomia</taxon>
    </lineage>
</organism>
<evidence type="ECO:0000256" key="10">
    <source>
        <dbReference type="PROSITE-ProRule" id="PRU00042"/>
    </source>
</evidence>
<evidence type="ECO:0000256" key="3">
    <source>
        <dbReference type="ARBA" id="ARBA00004998"/>
    </source>
</evidence>
<dbReference type="EC" id="2.6.1.13" evidence="5"/>
<comment type="subcellular location">
    <subcellularLocation>
        <location evidence="2">Mitochondrion matrix</location>
    </subcellularLocation>
</comment>
<dbReference type="SUPFAM" id="SSF53383">
    <property type="entry name" value="PLP-dependent transferases"/>
    <property type="match status" value="1"/>
</dbReference>
<dbReference type="InterPro" id="IPR015421">
    <property type="entry name" value="PyrdxlP-dep_Trfase_major"/>
</dbReference>
<dbReference type="Gene3D" id="3.90.1150.10">
    <property type="entry name" value="Aspartate Aminotransferase, domain 1"/>
    <property type="match status" value="1"/>
</dbReference>
<dbReference type="GO" id="GO:0042802">
    <property type="term" value="F:identical protein binding"/>
    <property type="evidence" value="ECO:0007669"/>
    <property type="project" value="TreeGrafter"/>
</dbReference>
<name>A0A9Q0MIK2_BLOTA</name>
<dbReference type="PROSITE" id="PS50157">
    <property type="entry name" value="ZINC_FINGER_C2H2_2"/>
    <property type="match status" value="3"/>
</dbReference>
<gene>
    <name evidence="13" type="ORF">RDWZM_004323</name>
</gene>
<evidence type="ECO:0000256" key="11">
    <source>
        <dbReference type="SAM" id="MobiDB-lite"/>
    </source>
</evidence>
<evidence type="ECO:0000256" key="5">
    <source>
        <dbReference type="ARBA" id="ARBA00012924"/>
    </source>
</evidence>
<dbReference type="InterPro" id="IPR015424">
    <property type="entry name" value="PyrdxlP-dep_Trfase"/>
</dbReference>
<feature type="region of interest" description="Disordered" evidence="11">
    <location>
        <begin position="354"/>
        <end position="378"/>
    </location>
</feature>
<keyword evidence="10" id="KW-0863">Zinc-finger</keyword>
<feature type="compositionally biased region" description="Low complexity" evidence="11">
    <location>
        <begin position="237"/>
        <end position="246"/>
    </location>
</feature>
<feature type="compositionally biased region" description="Low complexity" evidence="11">
    <location>
        <begin position="77"/>
        <end position="94"/>
    </location>
</feature>
<comment type="similarity">
    <text evidence="4">Belongs to the class-III pyridoxal-phosphate-dependent aminotransferase family.</text>
</comment>
<dbReference type="Gene3D" id="3.30.160.60">
    <property type="entry name" value="Classic Zinc Finger"/>
    <property type="match status" value="1"/>
</dbReference>
<dbReference type="FunFam" id="3.90.1150.10:FF:000152">
    <property type="entry name" value="Ornithine aminotransferase"/>
    <property type="match status" value="1"/>
</dbReference>
<evidence type="ECO:0000256" key="9">
    <source>
        <dbReference type="ARBA" id="ARBA00030587"/>
    </source>
</evidence>
<evidence type="ECO:0000313" key="13">
    <source>
        <dbReference type="EMBL" id="KAJ6225778.1"/>
    </source>
</evidence>
<dbReference type="InterPro" id="IPR013087">
    <property type="entry name" value="Znf_C2H2_type"/>
</dbReference>
<dbReference type="FunFam" id="3.40.640.10:FF:000011">
    <property type="entry name" value="Ornithine aminotransferase"/>
    <property type="match status" value="1"/>
</dbReference>
<dbReference type="SMART" id="SM00355">
    <property type="entry name" value="ZnF_C2H2"/>
    <property type="match status" value="4"/>
</dbReference>
<dbReference type="GO" id="GO:0010121">
    <property type="term" value="P:L-arginine catabolic process to proline via ornithine"/>
    <property type="evidence" value="ECO:0007669"/>
    <property type="project" value="TreeGrafter"/>
</dbReference>
<dbReference type="NCBIfam" id="TIGR01885">
    <property type="entry name" value="Orn_aminotrans"/>
    <property type="match status" value="1"/>
</dbReference>
<dbReference type="EMBL" id="JAPWDV010000001">
    <property type="protein sequence ID" value="KAJ6225778.1"/>
    <property type="molecule type" value="Genomic_DNA"/>
</dbReference>
<dbReference type="Pfam" id="PF00096">
    <property type="entry name" value="zf-C2H2"/>
    <property type="match status" value="1"/>
</dbReference>
<dbReference type="GO" id="GO:0030170">
    <property type="term" value="F:pyridoxal phosphate binding"/>
    <property type="evidence" value="ECO:0007669"/>
    <property type="project" value="InterPro"/>
</dbReference>
<dbReference type="InterPro" id="IPR049704">
    <property type="entry name" value="Aminotrans_3_PPA_site"/>
</dbReference>
<evidence type="ECO:0000256" key="8">
    <source>
        <dbReference type="ARBA" id="ARBA00022898"/>
    </source>
</evidence>
<keyword evidence="14" id="KW-1185">Reference proteome</keyword>
<dbReference type="CDD" id="cd00610">
    <property type="entry name" value="OAT_like"/>
    <property type="match status" value="1"/>
</dbReference>
<proteinExistence type="inferred from homology"/>
<feature type="domain" description="C2H2-type" evidence="12">
    <location>
        <begin position="799"/>
        <end position="829"/>
    </location>
</feature>
<feature type="region of interest" description="Disordered" evidence="11">
    <location>
        <begin position="168"/>
        <end position="188"/>
    </location>
</feature>
<dbReference type="Proteomes" id="UP001142055">
    <property type="component" value="Chromosome 1"/>
</dbReference>
<keyword evidence="7" id="KW-0808">Transferase</keyword>
<keyword evidence="8" id="KW-0663">Pyridoxal phosphate</keyword>
<dbReference type="InterPro" id="IPR050103">
    <property type="entry name" value="Class-III_PLP-dep_AT"/>
</dbReference>
<keyword evidence="6" id="KW-0032">Aminotransferase</keyword>
<dbReference type="InterPro" id="IPR036236">
    <property type="entry name" value="Znf_C2H2_sf"/>
</dbReference>
<feature type="compositionally biased region" description="Polar residues" evidence="11">
    <location>
        <begin position="178"/>
        <end position="188"/>
    </location>
</feature>